<dbReference type="PANTHER" id="PTHR42852:SF6">
    <property type="entry name" value="THIOL:DISULFIDE INTERCHANGE PROTEIN DSBE"/>
    <property type="match status" value="1"/>
</dbReference>
<evidence type="ECO:0000256" key="4">
    <source>
        <dbReference type="ARBA" id="ARBA00023157"/>
    </source>
</evidence>
<accession>A0ABS6IFG8</accession>
<dbReference type="InterPro" id="IPR013766">
    <property type="entry name" value="Thioredoxin_domain"/>
</dbReference>
<evidence type="ECO:0000256" key="1">
    <source>
        <dbReference type="ARBA" id="ARBA00004196"/>
    </source>
</evidence>
<sequence>MRRLLFILPLLTLALMAGFFAWSLTSGRDPASIGSVVVGRPAPKLDLPALRPGEAPLTDESLRTGKPVIVNFFASWCTPCLAEHPLFTRLAERDGATIVGIAWKNKRDDALPWLKRLGDPYRLAGLDLDGKTGLDWGLSGVPETYLIDGAGIVRRHYRGPITERDLNETILPFLKGAVK</sequence>
<dbReference type="InterPro" id="IPR004799">
    <property type="entry name" value="Periplasmic_diS_OxRdtase_DsbE"/>
</dbReference>
<evidence type="ECO:0000256" key="5">
    <source>
        <dbReference type="ARBA" id="ARBA00023284"/>
    </source>
</evidence>
<reference evidence="7 8" key="1">
    <citation type="submission" date="2021-06" db="EMBL/GenBank/DDBJ databases">
        <authorList>
            <person name="Lee D.H."/>
        </authorList>
    </citation>
    <scope>NUCLEOTIDE SEQUENCE [LARGE SCALE GENOMIC DNA]</scope>
    <source>
        <strain evidence="7 8">MMS21-HV4-11</strain>
    </source>
</reference>
<dbReference type="PROSITE" id="PS00194">
    <property type="entry name" value="THIOREDOXIN_1"/>
    <property type="match status" value="1"/>
</dbReference>
<dbReference type="PROSITE" id="PS51352">
    <property type="entry name" value="THIOREDOXIN_2"/>
    <property type="match status" value="1"/>
</dbReference>
<comment type="caution">
    <text evidence="7">The sequence shown here is derived from an EMBL/GenBank/DDBJ whole genome shotgun (WGS) entry which is preliminary data.</text>
</comment>
<gene>
    <name evidence="7" type="ORF">KQ910_06195</name>
</gene>
<evidence type="ECO:0000256" key="3">
    <source>
        <dbReference type="ARBA" id="ARBA00022748"/>
    </source>
</evidence>
<evidence type="ECO:0000256" key="2">
    <source>
        <dbReference type="ARBA" id="ARBA00007758"/>
    </source>
</evidence>
<comment type="subcellular location">
    <subcellularLocation>
        <location evidence="1">Cell envelope</location>
    </subcellularLocation>
</comment>
<dbReference type="Pfam" id="PF08534">
    <property type="entry name" value="Redoxin"/>
    <property type="match status" value="1"/>
</dbReference>
<keyword evidence="8" id="KW-1185">Reference proteome</keyword>
<dbReference type="InterPro" id="IPR017937">
    <property type="entry name" value="Thioredoxin_CS"/>
</dbReference>
<dbReference type="RefSeq" id="WP_216957595.1">
    <property type="nucleotide sequence ID" value="NZ_JAHOPB010000001.1"/>
</dbReference>
<dbReference type="NCBIfam" id="TIGR00385">
    <property type="entry name" value="dsbE"/>
    <property type="match status" value="1"/>
</dbReference>
<evidence type="ECO:0000313" key="7">
    <source>
        <dbReference type="EMBL" id="MBU8873346.1"/>
    </source>
</evidence>
<dbReference type="Proteomes" id="UP000727907">
    <property type="component" value="Unassembled WGS sequence"/>
</dbReference>
<evidence type="ECO:0000313" key="8">
    <source>
        <dbReference type="Proteomes" id="UP000727907"/>
    </source>
</evidence>
<dbReference type="CDD" id="cd03010">
    <property type="entry name" value="TlpA_like_DsbE"/>
    <property type="match status" value="1"/>
</dbReference>
<dbReference type="EMBL" id="JAHOPB010000001">
    <property type="protein sequence ID" value="MBU8873346.1"/>
    <property type="molecule type" value="Genomic_DNA"/>
</dbReference>
<organism evidence="7 8">
    <name type="scientific">Reyranella humidisoli</name>
    <dbReference type="NCBI Taxonomy" id="2849149"/>
    <lineage>
        <taxon>Bacteria</taxon>
        <taxon>Pseudomonadati</taxon>
        <taxon>Pseudomonadota</taxon>
        <taxon>Alphaproteobacteria</taxon>
        <taxon>Hyphomicrobiales</taxon>
        <taxon>Reyranellaceae</taxon>
        <taxon>Reyranella</taxon>
    </lineage>
</organism>
<proteinExistence type="inferred from homology"/>
<dbReference type="InterPro" id="IPR050553">
    <property type="entry name" value="Thioredoxin_ResA/DsbE_sf"/>
</dbReference>
<keyword evidence="4" id="KW-1015">Disulfide bond</keyword>
<dbReference type="PANTHER" id="PTHR42852">
    <property type="entry name" value="THIOL:DISULFIDE INTERCHANGE PROTEIN DSBE"/>
    <property type="match status" value="1"/>
</dbReference>
<keyword evidence="5" id="KW-0676">Redox-active center</keyword>
<dbReference type="InterPro" id="IPR013740">
    <property type="entry name" value="Redoxin"/>
</dbReference>
<keyword evidence="3" id="KW-0201">Cytochrome c-type biogenesis</keyword>
<feature type="domain" description="Thioredoxin" evidence="6">
    <location>
        <begin position="36"/>
        <end position="175"/>
    </location>
</feature>
<comment type="similarity">
    <text evidence="2">Belongs to the thioredoxin family. DsbE subfamily.</text>
</comment>
<name>A0ABS6IFG8_9HYPH</name>
<evidence type="ECO:0000259" key="6">
    <source>
        <dbReference type="PROSITE" id="PS51352"/>
    </source>
</evidence>
<protein>
    <submittedName>
        <fullName evidence="7">DsbE family thiol:disulfide interchange protein</fullName>
    </submittedName>
</protein>